<dbReference type="EMBL" id="CM042044">
    <property type="protein sequence ID" value="KAI3686840.1"/>
    <property type="molecule type" value="Genomic_DNA"/>
</dbReference>
<protein>
    <submittedName>
        <fullName evidence="1">Uncharacterized protein</fullName>
    </submittedName>
</protein>
<keyword evidence="2" id="KW-1185">Reference proteome</keyword>
<evidence type="ECO:0000313" key="2">
    <source>
        <dbReference type="Proteomes" id="UP001056120"/>
    </source>
</evidence>
<reference evidence="1 2" key="2">
    <citation type="journal article" date="2022" name="Mol. Ecol. Resour.">
        <title>The genomes of chicory, endive, great burdock and yacon provide insights into Asteraceae paleo-polyploidization history and plant inulin production.</title>
        <authorList>
            <person name="Fan W."/>
            <person name="Wang S."/>
            <person name="Wang H."/>
            <person name="Wang A."/>
            <person name="Jiang F."/>
            <person name="Liu H."/>
            <person name="Zhao H."/>
            <person name="Xu D."/>
            <person name="Zhang Y."/>
        </authorList>
    </citation>
    <scope>NUCLEOTIDE SEQUENCE [LARGE SCALE GENOMIC DNA]</scope>
    <source>
        <strain evidence="2">cv. Yunnan</strain>
        <tissue evidence="1">Leaves</tissue>
    </source>
</reference>
<evidence type="ECO:0000313" key="1">
    <source>
        <dbReference type="EMBL" id="KAI3686840.1"/>
    </source>
</evidence>
<reference evidence="2" key="1">
    <citation type="journal article" date="2022" name="Mol. Ecol. Resour.">
        <title>The genomes of chicory, endive, great burdock and yacon provide insights into Asteraceae palaeo-polyploidization history and plant inulin production.</title>
        <authorList>
            <person name="Fan W."/>
            <person name="Wang S."/>
            <person name="Wang H."/>
            <person name="Wang A."/>
            <person name="Jiang F."/>
            <person name="Liu H."/>
            <person name="Zhao H."/>
            <person name="Xu D."/>
            <person name="Zhang Y."/>
        </authorList>
    </citation>
    <scope>NUCLEOTIDE SEQUENCE [LARGE SCALE GENOMIC DNA]</scope>
    <source>
        <strain evidence="2">cv. Yunnan</strain>
    </source>
</reference>
<sequence>MSFICGSGIQEEDNFEDLCILPSTPQRKITRRRHSFGSRSNKDSKNPYSNRGLDKFEALLADLDGKRQKIYTQKGSEDISLVRFVYTNSNDVKPIVVKTKDHQRKQEKDQKHYKFKDTNSKTPGLGSSPEHPIVVKGDHTVVQLAKPPIVSKKTVGFDQLVRKLGDWWRPWYSLPLFVMMILVFLVFFGRSFTILCTSIGWYLVPAVNSRWSENAKGLKKTMKKEYSRKSSEKMIMSPTSVLSSAAMNPQPHRRSF</sequence>
<gene>
    <name evidence="1" type="ORF">L1987_80529</name>
</gene>
<dbReference type="Proteomes" id="UP001056120">
    <property type="component" value="Linkage Group LG27"/>
</dbReference>
<comment type="caution">
    <text evidence="1">The sequence shown here is derived from an EMBL/GenBank/DDBJ whole genome shotgun (WGS) entry which is preliminary data.</text>
</comment>
<organism evidence="1 2">
    <name type="scientific">Smallanthus sonchifolius</name>
    <dbReference type="NCBI Taxonomy" id="185202"/>
    <lineage>
        <taxon>Eukaryota</taxon>
        <taxon>Viridiplantae</taxon>
        <taxon>Streptophyta</taxon>
        <taxon>Embryophyta</taxon>
        <taxon>Tracheophyta</taxon>
        <taxon>Spermatophyta</taxon>
        <taxon>Magnoliopsida</taxon>
        <taxon>eudicotyledons</taxon>
        <taxon>Gunneridae</taxon>
        <taxon>Pentapetalae</taxon>
        <taxon>asterids</taxon>
        <taxon>campanulids</taxon>
        <taxon>Asterales</taxon>
        <taxon>Asteraceae</taxon>
        <taxon>Asteroideae</taxon>
        <taxon>Heliantheae alliance</taxon>
        <taxon>Millerieae</taxon>
        <taxon>Smallanthus</taxon>
    </lineage>
</organism>
<accession>A0ACB8YMZ2</accession>
<name>A0ACB8YMZ2_9ASTR</name>
<proteinExistence type="predicted"/>